<evidence type="ECO:0000313" key="4">
    <source>
        <dbReference type="Proteomes" id="UP000011087"/>
    </source>
</evidence>
<dbReference type="KEGG" id="gtt:GUITHDRAFT_154119"/>
<keyword evidence="4" id="KW-1185">Reference proteome</keyword>
<name>L1IVX3_GUITC</name>
<sequence length="150" mass="16307">MSKTCSTISALRTSCISSVKGKTHAFSSTAKESVLRSVHTGRKNPLNSHHYTDGRVRNRAVSHGSDFITGGKHAQQSSFHNMKRLDVNLINNGASKSHDSLGSPGKPKAIHEQSVPQHANKASKPWNATFLEFISSLEEGRAARPDNSNF</sequence>
<feature type="region of interest" description="Disordered" evidence="1">
    <location>
        <begin position="91"/>
        <end position="123"/>
    </location>
</feature>
<reference evidence="3" key="3">
    <citation type="submission" date="2016-03" db="UniProtKB">
        <authorList>
            <consortium name="EnsemblProtists"/>
        </authorList>
    </citation>
    <scope>IDENTIFICATION</scope>
</reference>
<proteinExistence type="predicted"/>
<dbReference type="RefSeq" id="XP_005827383.1">
    <property type="nucleotide sequence ID" value="XM_005827326.1"/>
</dbReference>
<dbReference type="GeneID" id="19046968"/>
<accession>L1IVX3</accession>
<dbReference type="AlphaFoldDB" id="L1IVX3"/>
<dbReference type="Proteomes" id="UP000011087">
    <property type="component" value="Unassembled WGS sequence"/>
</dbReference>
<reference evidence="2 4" key="1">
    <citation type="journal article" date="2012" name="Nature">
        <title>Algal genomes reveal evolutionary mosaicism and the fate of nucleomorphs.</title>
        <authorList>
            <consortium name="DOE Joint Genome Institute"/>
            <person name="Curtis B.A."/>
            <person name="Tanifuji G."/>
            <person name="Burki F."/>
            <person name="Gruber A."/>
            <person name="Irimia M."/>
            <person name="Maruyama S."/>
            <person name="Arias M.C."/>
            <person name="Ball S.G."/>
            <person name="Gile G.H."/>
            <person name="Hirakawa Y."/>
            <person name="Hopkins J.F."/>
            <person name="Kuo A."/>
            <person name="Rensing S.A."/>
            <person name="Schmutz J."/>
            <person name="Symeonidi A."/>
            <person name="Elias M."/>
            <person name="Eveleigh R.J."/>
            <person name="Herman E.K."/>
            <person name="Klute M.J."/>
            <person name="Nakayama T."/>
            <person name="Obornik M."/>
            <person name="Reyes-Prieto A."/>
            <person name="Armbrust E.V."/>
            <person name="Aves S.J."/>
            <person name="Beiko R.G."/>
            <person name="Coutinho P."/>
            <person name="Dacks J.B."/>
            <person name="Durnford D.G."/>
            <person name="Fast N.M."/>
            <person name="Green B.R."/>
            <person name="Grisdale C.J."/>
            <person name="Hempel F."/>
            <person name="Henrissat B."/>
            <person name="Hoppner M.P."/>
            <person name="Ishida K."/>
            <person name="Kim E."/>
            <person name="Koreny L."/>
            <person name="Kroth P.G."/>
            <person name="Liu Y."/>
            <person name="Malik S.B."/>
            <person name="Maier U.G."/>
            <person name="McRose D."/>
            <person name="Mock T."/>
            <person name="Neilson J.A."/>
            <person name="Onodera N.T."/>
            <person name="Poole A.M."/>
            <person name="Pritham E.J."/>
            <person name="Richards T.A."/>
            <person name="Rocap G."/>
            <person name="Roy S.W."/>
            <person name="Sarai C."/>
            <person name="Schaack S."/>
            <person name="Shirato S."/>
            <person name="Slamovits C.H."/>
            <person name="Spencer D.F."/>
            <person name="Suzuki S."/>
            <person name="Worden A.Z."/>
            <person name="Zauner S."/>
            <person name="Barry K."/>
            <person name="Bell C."/>
            <person name="Bharti A.K."/>
            <person name="Crow J.A."/>
            <person name="Grimwood J."/>
            <person name="Kramer R."/>
            <person name="Lindquist E."/>
            <person name="Lucas S."/>
            <person name="Salamov A."/>
            <person name="McFadden G.I."/>
            <person name="Lane C.E."/>
            <person name="Keeling P.J."/>
            <person name="Gray M.W."/>
            <person name="Grigoriev I.V."/>
            <person name="Archibald J.M."/>
        </authorList>
    </citation>
    <scope>NUCLEOTIDE SEQUENCE</scope>
    <source>
        <strain evidence="2 4">CCMP2712</strain>
    </source>
</reference>
<protein>
    <submittedName>
        <fullName evidence="2 3">Uncharacterized protein</fullName>
    </submittedName>
</protein>
<dbReference type="HOGENOM" id="CLU_1744009_0_0_1"/>
<organism evidence="2">
    <name type="scientific">Guillardia theta (strain CCMP2712)</name>
    <name type="common">Cryptophyte</name>
    <dbReference type="NCBI Taxonomy" id="905079"/>
    <lineage>
        <taxon>Eukaryota</taxon>
        <taxon>Cryptophyceae</taxon>
        <taxon>Pyrenomonadales</taxon>
        <taxon>Geminigeraceae</taxon>
        <taxon>Guillardia</taxon>
    </lineage>
</organism>
<dbReference type="EnsemblProtists" id="EKX40403">
    <property type="protein sequence ID" value="EKX40403"/>
    <property type="gene ID" value="GUITHDRAFT_154119"/>
</dbReference>
<dbReference type="PaxDb" id="55529-EKX40403"/>
<reference evidence="4" key="2">
    <citation type="submission" date="2012-11" db="EMBL/GenBank/DDBJ databases">
        <authorList>
            <person name="Kuo A."/>
            <person name="Curtis B.A."/>
            <person name="Tanifuji G."/>
            <person name="Burki F."/>
            <person name="Gruber A."/>
            <person name="Irimia M."/>
            <person name="Maruyama S."/>
            <person name="Arias M.C."/>
            <person name="Ball S.G."/>
            <person name="Gile G.H."/>
            <person name="Hirakawa Y."/>
            <person name="Hopkins J.F."/>
            <person name="Rensing S.A."/>
            <person name="Schmutz J."/>
            <person name="Symeonidi A."/>
            <person name="Elias M."/>
            <person name="Eveleigh R.J."/>
            <person name="Herman E.K."/>
            <person name="Klute M.J."/>
            <person name="Nakayama T."/>
            <person name="Obornik M."/>
            <person name="Reyes-Prieto A."/>
            <person name="Armbrust E.V."/>
            <person name="Aves S.J."/>
            <person name="Beiko R.G."/>
            <person name="Coutinho P."/>
            <person name="Dacks J.B."/>
            <person name="Durnford D.G."/>
            <person name="Fast N.M."/>
            <person name="Green B.R."/>
            <person name="Grisdale C."/>
            <person name="Hempe F."/>
            <person name="Henrissat B."/>
            <person name="Hoppner M.P."/>
            <person name="Ishida K.-I."/>
            <person name="Kim E."/>
            <person name="Koreny L."/>
            <person name="Kroth P.G."/>
            <person name="Liu Y."/>
            <person name="Malik S.-B."/>
            <person name="Maier U.G."/>
            <person name="McRose D."/>
            <person name="Mock T."/>
            <person name="Neilson J.A."/>
            <person name="Onodera N.T."/>
            <person name="Poole A.M."/>
            <person name="Pritham E.J."/>
            <person name="Richards T.A."/>
            <person name="Rocap G."/>
            <person name="Roy S.W."/>
            <person name="Sarai C."/>
            <person name="Schaack S."/>
            <person name="Shirato S."/>
            <person name="Slamovits C.H."/>
            <person name="Spencer D.F."/>
            <person name="Suzuki S."/>
            <person name="Worden A.Z."/>
            <person name="Zauner S."/>
            <person name="Barry K."/>
            <person name="Bell C."/>
            <person name="Bharti A.K."/>
            <person name="Crow J.A."/>
            <person name="Grimwood J."/>
            <person name="Kramer R."/>
            <person name="Lindquist E."/>
            <person name="Lucas S."/>
            <person name="Salamov A."/>
            <person name="McFadden G.I."/>
            <person name="Lane C.E."/>
            <person name="Keeling P.J."/>
            <person name="Gray M.W."/>
            <person name="Grigoriev I.V."/>
            <person name="Archibald J.M."/>
        </authorList>
    </citation>
    <scope>NUCLEOTIDE SEQUENCE</scope>
    <source>
        <strain evidence="4">CCMP2712</strain>
    </source>
</reference>
<evidence type="ECO:0000256" key="1">
    <source>
        <dbReference type="SAM" id="MobiDB-lite"/>
    </source>
</evidence>
<evidence type="ECO:0000313" key="2">
    <source>
        <dbReference type="EMBL" id="EKX40403.1"/>
    </source>
</evidence>
<dbReference type="EMBL" id="JH993031">
    <property type="protein sequence ID" value="EKX40403.1"/>
    <property type="molecule type" value="Genomic_DNA"/>
</dbReference>
<gene>
    <name evidence="2" type="ORF">GUITHDRAFT_154119</name>
</gene>
<evidence type="ECO:0000313" key="3">
    <source>
        <dbReference type="EnsemblProtists" id="EKX40403"/>
    </source>
</evidence>